<dbReference type="EMBL" id="KZ150007">
    <property type="protein sequence ID" value="PZC75198.1"/>
    <property type="molecule type" value="Genomic_DNA"/>
</dbReference>
<dbReference type="Gene3D" id="3.40.50.300">
    <property type="entry name" value="P-loop containing nucleotide triphosphate hydrolases"/>
    <property type="match status" value="1"/>
</dbReference>
<dbReference type="InterPro" id="IPR027417">
    <property type="entry name" value="P-loop_NTPase"/>
</dbReference>
<dbReference type="OrthoDB" id="422555at2759"/>
<dbReference type="GO" id="GO:0005524">
    <property type="term" value="F:ATP binding"/>
    <property type="evidence" value="ECO:0007669"/>
    <property type="project" value="InterPro"/>
</dbReference>
<dbReference type="Pfam" id="PF17855">
    <property type="entry name" value="MCM_lid"/>
    <property type="match status" value="1"/>
</dbReference>
<gene>
    <name evidence="2" type="primary">HaOG206613</name>
    <name evidence="2" type="ORF">B5X24_HaOG206613</name>
</gene>
<sequence>MDAMLSEHVLALHTGQKGKQSTKTSNLNASISTSQTANEISLSQRLRLKPGEVIDHLPLVLLRKYIAYARRYVHPKISKEAANALQNFYLELRHNHQGGSHDGTPITTRQLEACIRLTQARARVDLREEATVNDANDVISLLKHSLIDTFSDEFGNIQLSRSINGSGVSSRNKVNVWCVFEIIVNS</sequence>
<accession>A0A2W1BJZ0</accession>
<proteinExistence type="predicted"/>
<evidence type="ECO:0000313" key="2">
    <source>
        <dbReference type="EMBL" id="PZC75198.1"/>
    </source>
</evidence>
<dbReference type="GO" id="GO:0003697">
    <property type="term" value="F:single-stranded DNA binding"/>
    <property type="evidence" value="ECO:0007669"/>
    <property type="project" value="TreeGrafter"/>
</dbReference>
<dbReference type="AlphaFoldDB" id="A0A2W1BJZ0"/>
<evidence type="ECO:0000313" key="3">
    <source>
        <dbReference type="Proteomes" id="UP000249218"/>
    </source>
</evidence>
<name>A0A2W1BJZ0_HELAM</name>
<dbReference type="GO" id="GO:0017116">
    <property type="term" value="F:single-stranded DNA helicase activity"/>
    <property type="evidence" value="ECO:0007669"/>
    <property type="project" value="TreeGrafter"/>
</dbReference>
<dbReference type="SUPFAM" id="SSF52540">
    <property type="entry name" value="P-loop containing nucleoside triphosphate hydrolases"/>
    <property type="match status" value="1"/>
</dbReference>
<organism evidence="2 3">
    <name type="scientific">Helicoverpa armigera</name>
    <name type="common">Cotton bollworm</name>
    <name type="synonym">Heliothis armigera</name>
    <dbReference type="NCBI Taxonomy" id="29058"/>
    <lineage>
        <taxon>Eukaryota</taxon>
        <taxon>Metazoa</taxon>
        <taxon>Ecdysozoa</taxon>
        <taxon>Arthropoda</taxon>
        <taxon>Hexapoda</taxon>
        <taxon>Insecta</taxon>
        <taxon>Pterygota</taxon>
        <taxon>Neoptera</taxon>
        <taxon>Endopterygota</taxon>
        <taxon>Lepidoptera</taxon>
        <taxon>Glossata</taxon>
        <taxon>Ditrysia</taxon>
        <taxon>Noctuoidea</taxon>
        <taxon>Noctuidae</taxon>
        <taxon>Heliothinae</taxon>
        <taxon>Helicoverpa</taxon>
    </lineage>
</organism>
<keyword evidence="3" id="KW-1185">Reference proteome</keyword>
<feature type="domain" description="MCM AAA-lid" evidence="1">
    <location>
        <begin position="61"/>
        <end position="146"/>
    </location>
</feature>
<protein>
    <recommendedName>
        <fullName evidence="1">MCM AAA-lid domain-containing protein</fullName>
    </recommendedName>
</protein>
<dbReference type="GO" id="GO:0042555">
    <property type="term" value="C:MCM complex"/>
    <property type="evidence" value="ECO:0007669"/>
    <property type="project" value="TreeGrafter"/>
</dbReference>
<reference evidence="2 3" key="1">
    <citation type="journal article" date="2017" name="BMC Biol.">
        <title>Genomic innovations, transcriptional plasticity and gene loss underlying the evolution and divergence of two highly polyphagous and invasive Helicoverpa pest species.</title>
        <authorList>
            <person name="Pearce S.L."/>
            <person name="Clarke D.F."/>
            <person name="East P.D."/>
            <person name="Elfekih S."/>
            <person name="Gordon K.H."/>
            <person name="Jermiin L.S."/>
            <person name="McGaughran A."/>
            <person name="Oakeshott J.G."/>
            <person name="Papanikolaou A."/>
            <person name="Perera O.P."/>
            <person name="Rane R.V."/>
            <person name="Richards S."/>
            <person name="Tay W.T."/>
            <person name="Walsh T.K."/>
            <person name="Anderson A."/>
            <person name="Anderson C.J."/>
            <person name="Asgari S."/>
            <person name="Board P.G."/>
            <person name="Bretschneider A."/>
            <person name="Campbell P.M."/>
            <person name="Chertemps T."/>
            <person name="Christeller J.T."/>
            <person name="Coppin C.W."/>
            <person name="Downes S.J."/>
            <person name="Duan G."/>
            <person name="Farnsworth C.A."/>
            <person name="Good R.T."/>
            <person name="Han L.B."/>
            <person name="Han Y.C."/>
            <person name="Hatje K."/>
            <person name="Horne I."/>
            <person name="Huang Y.P."/>
            <person name="Hughes D.S."/>
            <person name="Jacquin-Joly E."/>
            <person name="James W."/>
            <person name="Jhangiani S."/>
            <person name="Kollmar M."/>
            <person name="Kuwar S.S."/>
            <person name="Li S."/>
            <person name="Liu N.Y."/>
            <person name="Maibeche M.T."/>
            <person name="Miller J.R."/>
            <person name="Montagne N."/>
            <person name="Perry T."/>
            <person name="Qu J."/>
            <person name="Song S.V."/>
            <person name="Sutton G.G."/>
            <person name="Vogel H."/>
            <person name="Walenz B.P."/>
            <person name="Xu W."/>
            <person name="Zhang H.J."/>
            <person name="Zou Z."/>
            <person name="Batterham P."/>
            <person name="Edwards O.R."/>
            <person name="Feyereisen R."/>
            <person name="Gibbs R.A."/>
            <person name="Heckel D.G."/>
            <person name="McGrath A."/>
            <person name="Robin C."/>
            <person name="Scherer S.E."/>
            <person name="Worley K.C."/>
            <person name="Wu Y.D."/>
        </authorList>
    </citation>
    <scope>NUCLEOTIDE SEQUENCE [LARGE SCALE GENOMIC DNA]</scope>
    <source>
        <strain evidence="2">Harm_GR_Male_#8</strain>
        <tissue evidence="2">Whole organism</tissue>
    </source>
</reference>
<dbReference type="InterPro" id="IPR041562">
    <property type="entry name" value="MCM_lid"/>
</dbReference>
<dbReference type="PANTHER" id="PTHR11630">
    <property type="entry name" value="DNA REPLICATION LICENSING FACTOR MCM FAMILY MEMBER"/>
    <property type="match status" value="1"/>
</dbReference>
<dbReference type="GO" id="GO:0005634">
    <property type="term" value="C:nucleus"/>
    <property type="evidence" value="ECO:0007669"/>
    <property type="project" value="TreeGrafter"/>
</dbReference>
<evidence type="ECO:0000259" key="1">
    <source>
        <dbReference type="Pfam" id="PF17855"/>
    </source>
</evidence>
<dbReference type="InterPro" id="IPR031327">
    <property type="entry name" value="MCM"/>
</dbReference>
<dbReference type="PANTHER" id="PTHR11630:SF47">
    <property type="entry name" value="DNA HELICASE MCM8"/>
    <property type="match status" value="1"/>
</dbReference>
<dbReference type="Proteomes" id="UP000249218">
    <property type="component" value="Unassembled WGS sequence"/>
</dbReference>